<evidence type="ECO:0008006" key="2">
    <source>
        <dbReference type="Google" id="ProtNLM"/>
    </source>
</evidence>
<sequence>MINDPETYGVTAETGLFIPFKELEYCPDILKAIRKATMSSFKKAHKRLTHFVDIHESGEATSRQCSLMLKYEDLCLELDKMLDTIESCINSIAQKRRKS</sequence>
<evidence type="ECO:0000313" key="1">
    <source>
        <dbReference type="EMBL" id="BFO80081.1"/>
    </source>
</evidence>
<organism evidence="1">
    <name type="scientific">Prevotella sp. GTC17262</name>
    <dbReference type="NCBI Taxonomy" id="3236797"/>
    <lineage>
        <taxon>Bacteria</taxon>
        <taxon>Pseudomonadati</taxon>
        <taxon>Bacteroidota</taxon>
        <taxon>Bacteroidia</taxon>
        <taxon>Bacteroidales</taxon>
        <taxon>Prevotellaceae</taxon>
        <taxon>Prevotella</taxon>
    </lineage>
</organism>
<dbReference type="EMBL" id="AP035789">
    <property type="protein sequence ID" value="BFO80081.1"/>
    <property type="molecule type" value="Genomic_DNA"/>
</dbReference>
<dbReference type="AlphaFoldDB" id="A0AB33JJ58"/>
<name>A0AB33JJ58_9BACT</name>
<accession>A0AB33JJ58</accession>
<protein>
    <recommendedName>
        <fullName evidence="2">Four helix bundle protein</fullName>
    </recommendedName>
</protein>
<reference evidence="1" key="1">
    <citation type="submission" date="2024-07" db="EMBL/GenBank/DDBJ databases">
        <title>Complete genome sequence of Prevotella sp. YM-2024 GTC17262.</title>
        <authorList>
            <person name="Hayashi M."/>
            <person name="Muto Y."/>
            <person name="Tanaka K."/>
            <person name="Niwa H."/>
        </authorList>
    </citation>
    <scope>NUCLEOTIDE SEQUENCE</scope>
    <source>
        <strain evidence="1">GTC17262</strain>
    </source>
</reference>
<proteinExistence type="predicted"/>
<gene>
    <name evidence="1" type="ORF">GTC17262_02720</name>
</gene>